<dbReference type="EMBL" id="JACEFO010000544">
    <property type="protein sequence ID" value="KAF8765858.1"/>
    <property type="molecule type" value="Genomic_DNA"/>
</dbReference>
<evidence type="ECO:0000313" key="2">
    <source>
        <dbReference type="Proteomes" id="UP000636709"/>
    </source>
</evidence>
<accession>A0A835FP21</accession>
<sequence length="42" mass="4797">MTTPLEVDLVFGREKIASFILYQVISNKGEFHCHTPANDDFL</sequence>
<organism evidence="1 2">
    <name type="scientific">Digitaria exilis</name>
    <dbReference type="NCBI Taxonomy" id="1010633"/>
    <lineage>
        <taxon>Eukaryota</taxon>
        <taxon>Viridiplantae</taxon>
        <taxon>Streptophyta</taxon>
        <taxon>Embryophyta</taxon>
        <taxon>Tracheophyta</taxon>
        <taxon>Spermatophyta</taxon>
        <taxon>Magnoliopsida</taxon>
        <taxon>Liliopsida</taxon>
        <taxon>Poales</taxon>
        <taxon>Poaceae</taxon>
        <taxon>PACMAD clade</taxon>
        <taxon>Panicoideae</taxon>
        <taxon>Panicodae</taxon>
        <taxon>Paniceae</taxon>
        <taxon>Anthephorinae</taxon>
        <taxon>Digitaria</taxon>
    </lineage>
</organism>
<reference evidence="1" key="1">
    <citation type="submission" date="2020-07" db="EMBL/GenBank/DDBJ databases">
        <title>Genome sequence and genetic diversity analysis of an under-domesticated orphan crop, white fonio (Digitaria exilis).</title>
        <authorList>
            <person name="Bennetzen J.L."/>
            <person name="Chen S."/>
            <person name="Ma X."/>
            <person name="Wang X."/>
            <person name="Yssel A.E.J."/>
            <person name="Chaluvadi S.R."/>
            <person name="Johnson M."/>
            <person name="Gangashetty P."/>
            <person name="Hamidou F."/>
            <person name="Sanogo M.D."/>
            <person name="Zwaenepoel A."/>
            <person name="Wallace J."/>
            <person name="Van De Peer Y."/>
            <person name="Van Deynze A."/>
        </authorList>
    </citation>
    <scope>NUCLEOTIDE SEQUENCE</scope>
    <source>
        <tissue evidence="1">Leaves</tissue>
    </source>
</reference>
<proteinExistence type="predicted"/>
<comment type="caution">
    <text evidence="1">The sequence shown here is derived from an EMBL/GenBank/DDBJ whole genome shotgun (WGS) entry which is preliminary data.</text>
</comment>
<dbReference type="Proteomes" id="UP000636709">
    <property type="component" value="Unassembled WGS sequence"/>
</dbReference>
<keyword evidence="2" id="KW-1185">Reference proteome</keyword>
<evidence type="ECO:0000313" key="1">
    <source>
        <dbReference type="EMBL" id="KAF8765858.1"/>
    </source>
</evidence>
<name>A0A835FP21_9POAL</name>
<protein>
    <submittedName>
        <fullName evidence="1">Uncharacterized protein</fullName>
    </submittedName>
</protein>
<dbReference type="AlphaFoldDB" id="A0A835FP21"/>
<gene>
    <name evidence="1" type="ORF">HU200_008374</name>
</gene>